<dbReference type="Proteomes" id="UP000812966">
    <property type="component" value="Unassembled WGS sequence"/>
</dbReference>
<evidence type="ECO:0000256" key="1">
    <source>
        <dbReference type="SAM" id="MobiDB-lite"/>
    </source>
</evidence>
<accession>A0A8K0JS29</accession>
<evidence type="ECO:0000256" key="2">
    <source>
        <dbReference type="SAM" id="SignalP"/>
    </source>
</evidence>
<comment type="caution">
    <text evidence="3">The sequence shown here is derived from an EMBL/GenBank/DDBJ whole genome shotgun (WGS) entry which is preliminary data.</text>
</comment>
<evidence type="ECO:0000313" key="3">
    <source>
        <dbReference type="EMBL" id="KAG7558175.1"/>
    </source>
</evidence>
<proteinExistence type="predicted"/>
<dbReference type="AlphaFoldDB" id="A0A8K0JS29"/>
<gene>
    <name evidence="3" type="ORF">FFLO_02902</name>
</gene>
<feature type="region of interest" description="Disordered" evidence="1">
    <location>
        <begin position="32"/>
        <end position="54"/>
    </location>
</feature>
<reference evidence="3" key="1">
    <citation type="submission" date="2020-04" db="EMBL/GenBank/DDBJ databases">
        <title>Analysis of mating type loci in Filobasidium floriforme.</title>
        <authorList>
            <person name="Nowrousian M."/>
        </authorList>
    </citation>
    <scope>NUCLEOTIDE SEQUENCE</scope>
    <source>
        <strain evidence="3">CBS 6242</strain>
    </source>
</reference>
<keyword evidence="2" id="KW-0732">Signal</keyword>
<feature type="signal peptide" evidence="2">
    <location>
        <begin position="1"/>
        <end position="24"/>
    </location>
</feature>
<evidence type="ECO:0000313" key="4">
    <source>
        <dbReference type="Proteomes" id="UP000812966"/>
    </source>
</evidence>
<organism evidence="3 4">
    <name type="scientific">Filobasidium floriforme</name>
    <dbReference type="NCBI Taxonomy" id="5210"/>
    <lineage>
        <taxon>Eukaryota</taxon>
        <taxon>Fungi</taxon>
        <taxon>Dikarya</taxon>
        <taxon>Basidiomycota</taxon>
        <taxon>Agaricomycotina</taxon>
        <taxon>Tremellomycetes</taxon>
        <taxon>Filobasidiales</taxon>
        <taxon>Filobasidiaceae</taxon>
        <taxon>Filobasidium</taxon>
    </lineage>
</organism>
<dbReference type="EMBL" id="JABELV010000049">
    <property type="protein sequence ID" value="KAG7558175.1"/>
    <property type="molecule type" value="Genomic_DNA"/>
</dbReference>
<sequence>MSKLIQVITVLSLLAYCGVPLASAQIPGQVAGSNPAAAPAKTKDLGELLSPDGSERKGDDWNYLEQYLQRNLTGDYEKYWESGRSLGTFWNVQAVHQWGDKQADALGDDDCALVFYYPGSWKQKQGLTKENADWNQLEEYYKRPLAVSGVCKDGKRPKDSKGEYIDGKFPRADGKENRDKVDSLVFHSYYKLAVETDLYYVVRRGRNANGADIKDWTLDQTEDDLILLANSGKMPEFFTTEQGKEDLRKNIRQLLRDWASANTNGLVPNPYQRGIGFDGWWRWSQVNFFWGFDENGIRKAGRKWVP</sequence>
<feature type="chain" id="PRO_5035429684" evidence="2">
    <location>
        <begin position="25"/>
        <end position="306"/>
    </location>
</feature>
<keyword evidence="4" id="KW-1185">Reference proteome</keyword>
<name>A0A8K0JS29_9TREE</name>
<protein>
    <submittedName>
        <fullName evidence="3">Uncharacterized protein</fullName>
    </submittedName>
</protein>